<feature type="region of interest" description="Disordered" evidence="1">
    <location>
        <begin position="1"/>
        <end position="33"/>
    </location>
</feature>
<accession>A0AAD3Y3D2</accession>
<evidence type="ECO:0000256" key="1">
    <source>
        <dbReference type="SAM" id="MobiDB-lite"/>
    </source>
</evidence>
<reference evidence="2" key="1">
    <citation type="submission" date="2023-05" db="EMBL/GenBank/DDBJ databases">
        <title>Nepenthes gracilis genome sequencing.</title>
        <authorList>
            <person name="Fukushima K."/>
        </authorList>
    </citation>
    <scope>NUCLEOTIDE SEQUENCE</scope>
    <source>
        <strain evidence="2">SING2019-196</strain>
    </source>
</reference>
<evidence type="ECO:0000313" key="2">
    <source>
        <dbReference type="EMBL" id="GMH25411.1"/>
    </source>
</evidence>
<organism evidence="2 3">
    <name type="scientific">Nepenthes gracilis</name>
    <name type="common">Slender pitcher plant</name>
    <dbReference type="NCBI Taxonomy" id="150966"/>
    <lineage>
        <taxon>Eukaryota</taxon>
        <taxon>Viridiplantae</taxon>
        <taxon>Streptophyta</taxon>
        <taxon>Embryophyta</taxon>
        <taxon>Tracheophyta</taxon>
        <taxon>Spermatophyta</taxon>
        <taxon>Magnoliopsida</taxon>
        <taxon>eudicotyledons</taxon>
        <taxon>Gunneridae</taxon>
        <taxon>Pentapetalae</taxon>
        <taxon>Caryophyllales</taxon>
        <taxon>Nepenthaceae</taxon>
        <taxon>Nepenthes</taxon>
    </lineage>
</organism>
<keyword evidence="3" id="KW-1185">Reference proteome</keyword>
<name>A0AAD3Y3D2_NEPGR</name>
<proteinExistence type="predicted"/>
<gene>
    <name evidence="2" type="ORF">Nepgr_027254</name>
</gene>
<protein>
    <submittedName>
        <fullName evidence="2">Uncharacterized protein</fullName>
    </submittedName>
</protein>
<comment type="caution">
    <text evidence="2">The sequence shown here is derived from an EMBL/GenBank/DDBJ whole genome shotgun (WGS) entry which is preliminary data.</text>
</comment>
<dbReference type="EMBL" id="BSYO01000029">
    <property type="protein sequence ID" value="GMH25411.1"/>
    <property type="molecule type" value="Genomic_DNA"/>
</dbReference>
<feature type="region of interest" description="Disordered" evidence="1">
    <location>
        <begin position="70"/>
        <end position="98"/>
    </location>
</feature>
<sequence>MSAEPLQQCHVSNATIGSHDKRPQQKAMSAMPRQQCHDRKANLVKADRHQSVGAVLAKELTATMRQIRRGANRHSTTLDREGSKPVTECAESATQMPN</sequence>
<dbReference type="Proteomes" id="UP001279734">
    <property type="component" value="Unassembled WGS sequence"/>
</dbReference>
<evidence type="ECO:0000313" key="3">
    <source>
        <dbReference type="Proteomes" id="UP001279734"/>
    </source>
</evidence>
<dbReference type="AlphaFoldDB" id="A0AAD3Y3D2"/>